<dbReference type="PRINTS" id="PR01011">
    <property type="entry name" value="GLUTPROXDASE"/>
</dbReference>
<reference evidence="5 6" key="1">
    <citation type="submission" date="2023-06" db="EMBL/GenBank/DDBJ databases">
        <title>Novel species in genus Planococcus.</title>
        <authorList>
            <person name="Ning S."/>
        </authorList>
    </citation>
    <scope>NUCLEOTIDE SEQUENCE [LARGE SCALE GENOMIC DNA]</scope>
    <source>
        <strain evidence="5 6">N028</strain>
    </source>
</reference>
<keyword evidence="2 4" id="KW-0575">Peroxidase</keyword>
<dbReference type="RefSeq" id="WP_300987489.1">
    <property type="nucleotide sequence ID" value="NZ_CP129236.1"/>
</dbReference>
<organism evidence="5 6">
    <name type="scientific">Planococcus shixiaomingii</name>
    <dbReference type="NCBI Taxonomy" id="3058393"/>
    <lineage>
        <taxon>Bacteria</taxon>
        <taxon>Bacillati</taxon>
        <taxon>Bacillota</taxon>
        <taxon>Bacilli</taxon>
        <taxon>Bacillales</taxon>
        <taxon>Caryophanaceae</taxon>
        <taxon>Planococcus</taxon>
    </lineage>
</organism>
<comment type="similarity">
    <text evidence="1 4">Belongs to the glutathione peroxidase family.</text>
</comment>
<sequence length="161" mass="18019">MSIYEISVTKATGEEYPLSEYKGKPMLIVNTATKCGLSDQFDSLEHLYKEYKDEGLVVLGFPSGQFLQELSSAEEAEEACRMSYGVTFPMHDLVNVNGKNAHPLFRYLTANSKGFLSSSIKWNFTKFLIDQDGNLVGRYAPKDKPESFEKDVKNVLANAKA</sequence>
<dbReference type="PANTHER" id="PTHR11592:SF78">
    <property type="entry name" value="GLUTATHIONE PEROXIDASE"/>
    <property type="match status" value="1"/>
</dbReference>
<dbReference type="InterPro" id="IPR000889">
    <property type="entry name" value="Glutathione_peroxidase"/>
</dbReference>
<dbReference type="EMBL" id="JAUJWV010000002">
    <property type="protein sequence ID" value="MDN7242674.1"/>
    <property type="molecule type" value="Genomic_DNA"/>
</dbReference>
<evidence type="ECO:0000256" key="3">
    <source>
        <dbReference type="ARBA" id="ARBA00023002"/>
    </source>
</evidence>
<dbReference type="PANTHER" id="PTHR11592">
    <property type="entry name" value="GLUTATHIONE PEROXIDASE"/>
    <property type="match status" value="1"/>
</dbReference>
<dbReference type="Gene3D" id="3.40.30.10">
    <property type="entry name" value="Glutaredoxin"/>
    <property type="match status" value="1"/>
</dbReference>
<name>A0ABT8N4N5_9BACL</name>
<dbReference type="InterPro" id="IPR029760">
    <property type="entry name" value="GPX_CS"/>
</dbReference>
<evidence type="ECO:0000256" key="4">
    <source>
        <dbReference type="RuleBase" id="RU000499"/>
    </source>
</evidence>
<dbReference type="InterPro" id="IPR036249">
    <property type="entry name" value="Thioredoxin-like_sf"/>
</dbReference>
<keyword evidence="3 4" id="KW-0560">Oxidoreductase</keyword>
<evidence type="ECO:0000256" key="1">
    <source>
        <dbReference type="ARBA" id="ARBA00006926"/>
    </source>
</evidence>
<dbReference type="PIRSF" id="PIRSF000303">
    <property type="entry name" value="Glutathion_perox"/>
    <property type="match status" value="1"/>
</dbReference>
<comment type="caution">
    <text evidence="5">The sequence shown here is derived from an EMBL/GenBank/DDBJ whole genome shotgun (WGS) entry which is preliminary data.</text>
</comment>
<dbReference type="SUPFAM" id="SSF52833">
    <property type="entry name" value="Thioredoxin-like"/>
    <property type="match status" value="1"/>
</dbReference>
<evidence type="ECO:0000256" key="2">
    <source>
        <dbReference type="ARBA" id="ARBA00022559"/>
    </source>
</evidence>
<dbReference type="Proteomes" id="UP001172055">
    <property type="component" value="Unassembled WGS sequence"/>
</dbReference>
<gene>
    <name evidence="5" type="ORF">QWY14_12745</name>
</gene>
<proteinExistence type="inferred from homology"/>
<evidence type="ECO:0000313" key="5">
    <source>
        <dbReference type="EMBL" id="MDN7242674.1"/>
    </source>
</evidence>
<dbReference type="PROSITE" id="PS51355">
    <property type="entry name" value="GLUTATHIONE_PEROXID_3"/>
    <property type="match status" value="1"/>
</dbReference>
<protein>
    <recommendedName>
        <fullName evidence="4">Glutathione peroxidase</fullName>
    </recommendedName>
</protein>
<dbReference type="CDD" id="cd00340">
    <property type="entry name" value="GSH_Peroxidase"/>
    <property type="match status" value="1"/>
</dbReference>
<accession>A0ABT8N4N5</accession>
<evidence type="ECO:0000313" key="6">
    <source>
        <dbReference type="Proteomes" id="UP001172055"/>
    </source>
</evidence>
<dbReference type="PROSITE" id="PS00763">
    <property type="entry name" value="GLUTATHIONE_PEROXID_2"/>
    <property type="match status" value="1"/>
</dbReference>
<dbReference type="GO" id="GO:0004601">
    <property type="term" value="F:peroxidase activity"/>
    <property type="evidence" value="ECO:0007669"/>
    <property type="project" value="UniProtKB-KW"/>
</dbReference>
<dbReference type="Pfam" id="PF00255">
    <property type="entry name" value="GSHPx"/>
    <property type="match status" value="1"/>
</dbReference>
<keyword evidence="6" id="KW-1185">Reference proteome</keyword>